<dbReference type="RefSeq" id="WP_317517079.1">
    <property type="nucleotide sequence ID" value="NZ_JAPTHD010000004.1"/>
</dbReference>
<keyword evidence="2" id="KW-1185">Reference proteome</keyword>
<gene>
    <name evidence="1" type="ORF">O0R41_11945</name>
</gene>
<name>A0ABU3ZXQ8_9SPHN</name>
<reference evidence="2" key="1">
    <citation type="journal article" date="2022" name="J Environ Chem Eng">
        <title>Biodegradation of petroleum oil using a constructed nonpathogenic and heavy metal-tolerant bacterial consortium isolated from marine sponges.</title>
        <authorList>
            <person name="Dechsakulwatana C."/>
            <person name="Rungsihiranrut A."/>
            <person name="Muangchinda C."/>
            <person name="Ningthoujam R."/>
            <person name="Klankeo P."/>
            <person name="Pinyakong O."/>
        </authorList>
    </citation>
    <scope>NUCLEOTIDE SEQUENCE [LARGE SCALE GENOMIC DNA]</scope>
    <source>
        <strain evidence="2">MO2-4</strain>
    </source>
</reference>
<evidence type="ECO:0008006" key="3">
    <source>
        <dbReference type="Google" id="ProtNLM"/>
    </source>
</evidence>
<evidence type="ECO:0000313" key="2">
    <source>
        <dbReference type="Proteomes" id="UP001185984"/>
    </source>
</evidence>
<organism evidence="1 2">
    <name type="scientific">Sphingobium naphthae</name>
    <dbReference type="NCBI Taxonomy" id="1886786"/>
    <lineage>
        <taxon>Bacteria</taxon>
        <taxon>Pseudomonadati</taxon>
        <taxon>Pseudomonadota</taxon>
        <taxon>Alphaproteobacteria</taxon>
        <taxon>Sphingomonadales</taxon>
        <taxon>Sphingomonadaceae</taxon>
        <taxon>Sphingobium</taxon>
    </lineage>
</organism>
<dbReference type="EMBL" id="JAPTHD010000004">
    <property type="protein sequence ID" value="MDV5824310.1"/>
    <property type="molecule type" value="Genomic_DNA"/>
</dbReference>
<protein>
    <recommendedName>
        <fullName evidence="3">DUF4258 domain-containing protein</fullName>
    </recommendedName>
</protein>
<evidence type="ECO:0000313" key="1">
    <source>
        <dbReference type="EMBL" id="MDV5824310.1"/>
    </source>
</evidence>
<comment type="caution">
    <text evidence="1">The sequence shown here is derived from an EMBL/GenBank/DDBJ whole genome shotgun (WGS) entry which is preliminary data.</text>
</comment>
<proteinExistence type="predicted"/>
<accession>A0ABU3ZXQ8</accession>
<sequence length="101" mass="11487">MTGLSQHNHDSFVGTKRTPLTKHAAVRCQQRSVPHAVIDALIDFGETQHDSQGAVRHFFSKRAWRLYSAYLGTESKHYDRYRSAYAVIAEDGSVITTGWRH</sequence>
<dbReference type="Proteomes" id="UP001185984">
    <property type="component" value="Unassembled WGS sequence"/>
</dbReference>